<gene>
    <name evidence="2" type="ORF">SPRG_07161</name>
</gene>
<dbReference type="KEGG" id="spar:SPRG_07161"/>
<dbReference type="OrthoDB" id="72878at2759"/>
<dbReference type="RefSeq" id="XP_012201346.1">
    <property type="nucleotide sequence ID" value="XM_012345956.1"/>
</dbReference>
<feature type="region of interest" description="Disordered" evidence="1">
    <location>
        <begin position="134"/>
        <end position="175"/>
    </location>
</feature>
<dbReference type="Proteomes" id="UP000030745">
    <property type="component" value="Unassembled WGS sequence"/>
</dbReference>
<sequence>MGLQKNFADLKASFKRPSKANEPKLSAAEYERLRLELEDILTLYEPSQIGTAATLLKHYDGLEAELVDCYRVYYLKESRSSDPDDDEHPNQMAVPKYCSGNNDLEDHKSRFATAAALRKRLALSSLSSLVPSKLRVRSAKNHKPSSATKMDSIRGPDVWPETSPPKPSGAPAHGFRLPKKTTLVELLQKVKLSRDATQPLEPDAAPLQATTMSFPARCLDTGEDYFMDEVNHEVLARQKDALYNKRKSFRDKVVVFLQQYDMAAVDSVDTLLSYGGKTNDEIWDDLQIQYKVNQRSRLLQLFQTYDPAHVADVDALLVEYAANVEDMIAFYKAQFADQKSKVGKRNDPCTWTPGEPNSYQLLPTGL</sequence>
<name>A0A067CAU6_SAPPC</name>
<keyword evidence="3" id="KW-1185">Reference proteome</keyword>
<evidence type="ECO:0000313" key="2">
    <source>
        <dbReference type="EMBL" id="KDO27889.1"/>
    </source>
</evidence>
<evidence type="ECO:0000256" key="1">
    <source>
        <dbReference type="SAM" id="MobiDB-lite"/>
    </source>
</evidence>
<protein>
    <submittedName>
        <fullName evidence="2">Uncharacterized protein</fullName>
    </submittedName>
</protein>
<dbReference type="OMA" id="WDDLQIQ"/>
<evidence type="ECO:0000313" key="3">
    <source>
        <dbReference type="Proteomes" id="UP000030745"/>
    </source>
</evidence>
<dbReference type="AlphaFoldDB" id="A0A067CAU6"/>
<feature type="region of interest" description="Disordered" evidence="1">
    <location>
        <begin position="79"/>
        <end position="101"/>
    </location>
</feature>
<feature type="compositionally biased region" description="Basic residues" evidence="1">
    <location>
        <begin position="134"/>
        <end position="143"/>
    </location>
</feature>
<reference evidence="2 3" key="1">
    <citation type="journal article" date="2013" name="PLoS Genet.">
        <title>Distinctive expansion of potential virulence genes in the genome of the oomycete fish pathogen Saprolegnia parasitica.</title>
        <authorList>
            <person name="Jiang R.H."/>
            <person name="de Bruijn I."/>
            <person name="Haas B.J."/>
            <person name="Belmonte R."/>
            <person name="Lobach L."/>
            <person name="Christie J."/>
            <person name="van den Ackerveken G."/>
            <person name="Bottin A."/>
            <person name="Bulone V."/>
            <person name="Diaz-Moreno S.M."/>
            <person name="Dumas B."/>
            <person name="Fan L."/>
            <person name="Gaulin E."/>
            <person name="Govers F."/>
            <person name="Grenville-Briggs L.J."/>
            <person name="Horner N.R."/>
            <person name="Levin J.Z."/>
            <person name="Mammella M."/>
            <person name="Meijer H.J."/>
            <person name="Morris P."/>
            <person name="Nusbaum C."/>
            <person name="Oome S."/>
            <person name="Phillips A.J."/>
            <person name="van Rooyen D."/>
            <person name="Rzeszutek E."/>
            <person name="Saraiva M."/>
            <person name="Secombes C.J."/>
            <person name="Seidl M.F."/>
            <person name="Snel B."/>
            <person name="Stassen J.H."/>
            <person name="Sykes S."/>
            <person name="Tripathy S."/>
            <person name="van den Berg H."/>
            <person name="Vega-Arreguin J.C."/>
            <person name="Wawra S."/>
            <person name="Young S.K."/>
            <person name="Zeng Q."/>
            <person name="Dieguez-Uribeondo J."/>
            <person name="Russ C."/>
            <person name="Tyler B.M."/>
            <person name="van West P."/>
        </authorList>
    </citation>
    <scope>NUCLEOTIDE SEQUENCE [LARGE SCALE GENOMIC DNA]</scope>
    <source>
        <strain evidence="2 3">CBS 223.65</strain>
    </source>
</reference>
<dbReference type="GeneID" id="24129460"/>
<organism evidence="2 3">
    <name type="scientific">Saprolegnia parasitica (strain CBS 223.65)</name>
    <dbReference type="NCBI Taxonomy" id="695850"/>
    <lineage>
        <taxon>Eukaryota</taxon>
        <taxon>Sar</taxon>
        <taxon>Stramenopiles</taxon>
        <taxon>Oomycota</taxon>
        <taxon>Saprolegniomycetes</taxon>
        <taxon>Saprolegniales</taxon>
        <taxon>Saprolegniaceae</taxon>
        <taxon>Saprolegnia</taxon>
    </lineage>
</organism>
<accession>A0A067CAU6</accession>
<dbReference type="VEuPathDB" id="FungiDB:SPRG_07161"/>
<dbReference type="EMBL" id="KK583214">
    <property type="protein sequence ID" value="KDO27889.1"/>
    <property type="molecule type" value="Genomic_DNA"/>
</dbReference>
<proteinExistence type="predicted"/>